<dbReference type="STRING" id="1544413.Clow_01333"/>
<name>A0A0Q0UJK7_9CORY</name>
<keyword evidence="2" id="KW-1185">Reference proteome</keyword>
<gene>
    <name evidence="1" type="ORF">Clow_01333</name>
</gene>
<organism evidence="1 2">
    <name type="scientific">Corynebacterium lowii</name>
    <dbReference type="NCBI Taxonomy" id="1544413"/>
    <lineage>
        <taxon>Bacteria</taxon>
        <taxon>Bacillati</taxon>
        <taxon>Actinomycetota</taxon>
        <taxon>Actinomycetes</taxon>
        <taxon>Mycobacteriales</taxon>
        <taxon>Corynebacteriaceae</taxon>
        <taxon>Corynebacterium</taxon>
    </lineage>
</organism>
<dbReference type="PATRIC" id="fig|1544413.3.peg.1340"/>
<evidence type="ECO:0000313" key="2">
    <source>
        <dbReference type="Proteomes" id="UP000050488"/>
    </source>
</evidence>
<sequence>MDEPPQIMQNALAQPLWVGVAEGAVRFDLNQPLRHAPLGYEYKSNNKHGVHYTP</sequence>
<evidence type="ECO:0000313" key="1">
    <source>
        <dbReference type="EMBL" id="KQB86413.1"/>
    </source>
</evidence>
<comment type="caution">
    <text evidence="1">The sequence shown here is derived from an EMBL/GenBank/DDBJ whole genome shotgun (WGS) entry which is preliminary data.</text>
</comment>
<reference evidence="1 2" key="1">
    <citation type="submission" date="2015-10" db="EMBL/GenBank/DDBJ databases">
        <title>Corynebacteirum lowii and Corynebacterium oculi species nova, derived from human clinical disease and and emended description of Corynebacterium mastiditis.</title>
        <authorList>
            <person name="Bernard K."/>
            <person name="Pacheco A.L."/>
            <person name="Mcdougall C."/>
            <person name="Burtx T."/>
            <person name="Weibe D."/>
            <person name="Tyler S."/>
            <person name="Olson A.B."/>
            <person name="Cnockaert M."/>
            <person name="Eguchi H."/>
            <person name="Kuwahara T."/>
            <person name="Nakayama-Imaohji H."/>
            <person name="Boudewijins M."/>
            <person name="Van Hoecke F."/>
            <person name="Bernier A.-M."/>
            <person name="Vandamme P."/>
        </authorList>
    </citation>
    <scope>NUCLEOTIDE SEQUENCE [LARGE SCALE GENOMIC DNA]</scope>
    <source>
        <strain evidence="1 2">NML 130206</strain>
    </source>
</reference>
<proteinExistence type="predicted"/>
<accession>A0A0Q0UJK7</accession>
<dbReference type="AlphaFoldDB" id="A0A0Q0UJK7"/>
<dbReference type="Proteomes" id="UP000050488">
    <property type="component" value="Unassembled WGS sequence"/>
</dbReference>
<dbReference type="EMBL" id="LKEV01000003">
    <property type="protein sequence ID" value="KQB86413.1"/>
    <property type="molecule type" value="Genomic_DNA"/>
</dbReference>
<protein>
    <submittedName>
        <fullName evidence="1">Uncharacterized protein</fullName>
    </submittedName>
</protein>